<dbReference type="GO" id="GO:0003676">
    <property type="term" value="F:nucleic acid binding"/>
    <property type="evidence" value="ECO:0007669"/>
    <property type="project" value="InterPro"/>
</dbReference>
<evidence type="ECO:0000313" key="2">
    <source>
        <dbReference type="EMBL" id="ABB45804.1"/>
    </source>
</evidence>
<dbReference type="Gene3D" id="1.10.30.50">
    <property type="match status" value="1"/>
</dbReference>
<dbReference type="SMART" id="SM00507">
    <property type="entry name" value="HNHc"/>
    <property type="match status" value="1"/>
</dbReference>
<dbReference type="InterPro" id="IPR052892">
    <property type="entry name" value="NA-targeting_endonuclease"/>
</dbReference>
<dbReference type="Pfam" id="PF14239">
    <property type="entry name" value="RRXRR"/>
    <property type="match status" value="1"/>
</dbReference>
<name>Q306Z4_LIMPL</name>
<keyword evidence="2" id="KW-0378">Hydrolase</keyword>
<keyword evidence="2" id="KW-0540">Nuclease</keyword>
<dbReference type="InterPro" id="IPR003615">
    <property type="entry name" value="HNH_nuc"/>
</dbReference>
<dbReference type="InterPro" id="IPR025938">
    <property type="entry name" value="RRXRR_dom"/>
</dbReference>
<dbReference type="AlphaFoldDB" id="Q306Z4"/>
<dbReference type="InterPro" id="IPR002711">
    <property type="entry name" value="HNH"/>
</dbReference>
<dbReference type="CDD" id="cd00085">
    <property type="entry name" value="HNHc"/>
    <property type="match status" value="1"/>
</dbReference>
<evidence type="ECO:0000259" key="1">
    <source>
        <dbReference type="SMART" id="SM00507"/>
    </source>
</evidence>
<feature type="domain" description="HNH nuclease" evidence="1">
    <location>
        <begin position="189"/>
        <end position="240"/>
    </location>
</feature>
<dbReference type="PANTHER" id="PTHR33877">
    <property type="entry name" value="SLL1193 PROTEIN"/>
    <property type="match status" value="1"/>
</dbReference>
<dbReference type="InterPro" id="IPR047693">
    <property type="entry name" value="RNA-guided_IscB-like"/>
</dbReference>
<dbReference type="PANTHER" id="PTHR33877:SF2">
    <property type="entry name" value="OS07G0170200 PROTEIN"/>
    <property type="match status" value="1"/>
</dbReference>
<organism evidence="2">
    <name type="scientific">Limnospira platensis</name>
    <name type="common">Arthrospira platensis</name>
    <dbReference type="NCBI Taxonomy" id="118562"/>
    <lineage>
        <taxon>Bacteria</taxon>
        <taxon>Bacillati</taxon>
        <taxon>Cyanobacteriota</taxon>
        <taxon>Cyanophyceae</taxon>
        <taxon>Oscillatoriophycideae</taxon>
        <taxon>Oscillatoriales</taxon>
        <taxon>Sirenicapillariaceae</taxon>
        <taxon>Limnospira</taxon>
    </lineage>
</organism>
<dbReference type="NCBIfam" id="NF040563">
    <property type="entry name" value="guided_IscB"/>
    <property type="match status" value="1"/>
</dbReference>
<proteinExistence type="predicted"/>
<dbReference type="GO" id="GO:0004519">
    <property type="term" value="F:endonuclease activity"/>
    <property type="evidence" value="ECO:0007669"/>
    <property type="project" value="UniProtKB-KW"/>
</dbReference>
<dbReference type="Pfam" id="PF01844">
    <property type="entry name" value="HNH"/>
    <property type="match status" value="1"/>
</dbReference>
<sequence length="425" mass="48184">MPNYQNYVFVVDTLGQPLSPTHRARARKLLKQGLAAVFRTYPFTIILKKTVENPVNEPLRLKLDPGASVTGIALVNQSRDTVIWGAELTHTGDRIRAKLTAHRVVRRHRRCRKTRYRQARFNNRKRADGWLAPSLKHRVETTLTWVNRLISSCPITDISMELVRFDTQKLQNPEISGVEYQQGVLLGYELREYLLTKWQHQCAYCGGQNIPLEIEHIQPKSQGGSDRVSNLAIACHKCHQKKGSQALEQFLEKKPEILKRLLVQAKAPLKNAAAVNSTRWALFNSLKLTGLPIEIGTGGLTKYNRTVQGLPKTHWLDDADCVGKSTPTRLKIKTHQPLLITCFGRGGRQKAAPNKRLPICHNPLKPIKGWLTGDIAKHKTHGIGRITLRSRGSFVLTKPDKTQFSVKPIDLKPVFRRDGYLYKFS</sequence>
<dbReference type="EMBL" id="DQ239752">
    <property type="protein sequence ID" value="ABB45804.1"/>
    <property type="molecule type" value="Genomic_DNA"/>
</dbReference>
<dbReference type="GO" id="GO:0008270">
    <property type="term" value="F:zinc ion binding"/>
    <property type="evidence" value="ECO:0007669"/>
    <property type="project" value="InterPro"/>
</dbReference>
<keyword evidence="2" id="KW-0255">Endonuclease</keyword>
<protein>
    <submittedName>
        <fullName evidence="2">HNH endonuclease</fullName>
    </submittedName>
</protein>
<reference evidence="2" key="1">
    <citation type="journal article" date="2006" name="Physiol. Genomics">
        <title>Genome-wide analysis of restriction-modification system in unicellular and filamentous cyanobacteria.</title>
        <authorList>
            <person name="Zhao F."/>
            <person name="Zhang X."/>
            <person name="Liang C."/>
            <person name="Wu J."/>
            <person name="Bao Q."/>
            <person name="Qin S."/>
        </authorList>
    </citation>
    <scope>NUCLEOTIDE SEQUENCE</scope>
</reference>
<accession>Q306Z4</accession>